<accession>A0A382ZD29</accession>
<feature type="non-terminal residue" evidence="1">
    <location>
        <position position="65"/>
    </location>
</feature>
<protein>
    <submittedName>
        <fullName evidence="1">Uncharacterized protein</fullName>
    </submittedName>
</protein>
<sequence length="65" mass="7445">MNNQNYAVVPLFSSPVFESGEQFEISKSFLDFIKNVEVTACSPENKEHRNSVNSYILELKEFADL</sequence>
<dbReference type="EMBL" id="UINC01182938">
    <property type="protein sequence ID" value="SVD93426.1"/>
    <property type="molecule type" value="Genomic_DNA"/>
</dbReference>
<dbReference type="AlphaFoldDB" id="A0A382ZD29"/>
<reference evidence="1" key="1">
    <citation type="submission" date="2018-05" db="EMBL/GenBank/DDBJ databases">
        <authorList>
            <person name="Lanie J.A."/>
            <person name="Ng W.-L."/>
            <person name="Kazmierczak K.M."/>
            <person name="Andrzejewski T.M."/>
            <person name="Davidsen T.M."/>
            <person name="Wayne K.J."/>
            <person name="Tettelin H."/>
            <person name="Glass J.I."/>
            <person name="Rusch D."/>
            <person name="Podicherti R."/>
            <person name="Tsui H.-C.T."/>
            <person name="Winkler M.E."/>
        </authorList>
    </citation>
    <scope>NUCLEOTIDE SEQUENCE</scope>
</reference>
<organism evidence="1">
    <name type="scientific">marine metagenome</name>
    <dbReference type="NCBI Taxonomy" id="408172"/>
    <lineage>
        <taxon>unclassified sequences</taxon>
        <taxon>metagenomes</taxon>
        <taxon>ecological metagenomes</taxon>
    </lineage>
</organism>
<evidence type="ECO:0000313" key="1">
    <source>
        <dbReference type="EMBL" id="SVD93426.1"/>
    </source>
</evidence>
<proteinExistence type="predicted"/>
<gene>
    <name evidence="1" type="ORF">METZ01_LOCUS446280</name>
</gene>
<name>A0A382ZD29_9ZZZZ</name>